<dbReference type="AlphaFoldDB" id="A0A9P0LZ01"/>
<organism evidence="1 2">
    <name type="scientific">Acanthoscelides obtectus</name>
    <name type="common">Bean weevil</name>
    <name type="synonym">Bruchus obtectus</name>
    <dbReference type="NCBI Taxonomy" id="200917"/>
    <lineage>
        <taxon>Eukaryota</taxon>
        <taxon>Metazoa</taxon>
        <taxon>Ecdysozoa</taxon>
        <taxon>Arthropoda</taxon>
        <taxon>Hexapoda</taxon>
        <taxon>Insecta</taxon>
        <taxon>Pterygota</taxon>
        <taxon>Neoptera</taxon>
        <taxon>Endopterygota</taxon>
        <taxon>Coleoptera</taxon>
        <taxon>Polyphaga</taxon>
        <taxon>Cucujiformia</taxon>
        <taxon>Chrysomeloidea</taxon>
        <taxon>Chrysomelidae</taxon>
        <taxon>Bruchinae</taxon>
        <taxon>Bruchini</taxon>
        <taxon>Acanthoscelides</taxon>
    </lineage>
</organism>
<dbReference type="Proteomes" id="UP001152888">
    <property type="component" value="Unassembled WGS sequence"/>
</dbReference>
<accession>A0A9P0LZ01</accession>
<evidence type="ECO:0000313" key="2">
    <source>
        <dbReference type="Proteomes" id="UP001152888"/>
    </source>
</evidence>
<gene>
    <name evidence="1" type="ORF">ACAOBT_LOCUS26404</name>
</gene>
<name>A0A9P0LZ01_ACAOB</name>
<keyword evidence="2" id="KW-1185">Reference proteome</keyword>
<dbReference type="OrthoDB" id="6627600at2759"/>
<reference evidence="1" key="1">
    <citation type="submission" date="2022-03" db="EMBL/GenBank/DDBJ databases">
        <authorList>
            <person name="Sayadi A."/>
        </authorList>
    </citation>
    <scope>NUCLEOTIDE SEQUENCE</scope>
</reference>
<evidence type="ECO:0008006" key="3">
    <source>
        <dbReference type="Google" id="ProtNLM"/>
    </source>
</evidence>
<dbReference type="EMBL" id="CAKOFQ010007467">
    <property type="protein sequence ID" value="CAH2001738.1"/>
    <property type="molecule type" value="Genomic_DNA"/>
</dbReference>
<proteinExistence type="predicted"/>
<comment type="caution">
    <text evidence="1">The sequence shown here is derived from an EMBL/GenBank/DDBJ whole genome shotgun (WGS) entry which is preliminary data.</text>
</comment>
<protein>
    <recommendedName>
        <fullName evidence="3">Zinc finger BED domain-containing protein 5</fullName>
    </recommendedName>
</protein>
<evidence type="ECO:0000313" key="1">
    <source>
        <dbReference type="EMBL" id="CAH2001738.1"/>
    </source>
</evidence>
<dbReference type="PANTHER" id="PTHR45913">
    <property type="entry name" value="EPM2A-INTERACTING PROTEIN 1"/>
    <property type="match status" value="1"/>
</dbReference>
<dbReference type="PANTHER" id="PTHR45913:SF19">
    <property type="entry name" value="LOW QUALITY PROTEIN: ZINC FINGER BED DOMAIN-CONTAINING PROTEIN 5-LIKE"/>
    <property type="match status" value="1"/>
</dbReference>
<sequence length="154" mass="18032">MLSTHCVIHREALASKTLPQKLRQTFDSAIRIVNYIKSSALNSRLFTLLCEDLDSDHKVLLFHTEVLWLSKGNILARLYDLKEEVILFLEFKEKHDFLTMFKDYTFQWELAYLTVIFDCLNELKSDFILRGGHYPPAPPPTGGVHVYVLRQFKR</sequence>